<comment type="caution">
    <text evidence="9">The sequence shown here is derived from an EMBL/GenBank/DDBJ whole genome shotgun (WGS) entry which is preliminary data.</text>
</comment>
<dbReference type="PANTHER" id="PTHR23157:SF25">
    <property type="entry name" value="GRIP AND COILED-COIL DOMAIN-CONTAINING PROTEIN 1"/>
    <property type="match status" value="1"/>
</dbReference>
<proteinExistence type="predicted"/>
<evidence type="ECO:0000259" key="8">
    <source>
        <dbReference type="PROSITE" id="PS50913"/>
    </source>
</evidence>
<comment type="subcellular location">
    <subcellularLocation>
        <location evidence="2">Cytoplasm</location>
    </subcellularLocation>
    <subcellularLocation>
        <location evidence="1">Endomembrane system</location>
        <topology evidence="1">Peripheral membrane protein</topology>
    </subcellularLocation>
</comment>
<dbReference type="GO" id="GO:0005794">
    <property type="term" value="C:Golgi apparatus"/>
    <property type="evidence" value="ECO:0007669"/>
    <property type="project" value="TreeGrafter"/>
</dbReference>
<evidence type="ECO:0000256" key="6">
    <source>
        <dbReference type="SAM" id="Coils"/>
    </source>
</evidence>
<feature type="coiled-coil region" evidence="6">
    <location>
        <begin position="1562"/>
        <end position="1589"/>
    </location>
</feature>
<keyword evidence="10" id="KW-1185">Reference proteome</keyword>
<dbReference type="Pfam" id="PF01465">
    <property type="entry name" value="GRIP"/>
    <property type="match status" value="1"/>
</dbReference>
<evidence type="ECO:0000256" key="3">
    <source>
        <dbReference type="ARBA" id="ARBA00022490"/>
    </source>
</evidence>
<feature type="coiled-coil region" evidence="6">
    <location>
        <begin position="1948"/>
        <end position="2021"/>
    </location>
</feature>
<feature type="region of interest" description="Disordered" evidence="7">
    <location>
        <begin position="2179"/>
        <end position="2228"/>
    </location>
</feature>
<name>A0A024FY26_9STRA</name>
<evidence type="ECO:0000256" key="4">
    <source>
        <dbReference type="ARBA" id="ARBA00023054"/>
    </source>
</evidence>
<dbReference type="SMART" id="SM00755">
    <property type="entry name" value="Grip"/>
    <property type="match status" value="1"/>
</dbReference>
<dbReference type="InterPro" id="IPR000237">
    <property type="entry name" value="GRIP_dom"/>
</dbReference>
<accession>A0A024FY26</accession>
<feature type="region of interest" description="Disordered" evidence="7">
    <location>
        <begin position="109"/>
        <end position="131"/>
    </location>
</feature>
<dbReference type="Proteomes" id="UP000053237">
    <property type="component" value="Unassembled WGS sequence"/>
</dbReference>
<reference evidence="9 10" key="1">
    <citation type="submission" date="2012-05" db="EMBL/GenBank/DDBJ databases">
        <title>Recombination and specialization in a pathogen metapopulation.</title>
        <authorList>
            <person name="Gardiner A."/>
            <person name="Kemen E."/>
            <person name="Schultz-Larsen T."/>
            <person name="MacLean D."/>
            <person name="Van Oosterhout C."/>
            <person name="Jones J.D.G."/>
        </authorList>
    </citation>
    <scope>NUCLEOTIDE SEQUENCE [LARGE SCALE GENOMIC DNA]</scope>
    <source>
        <strain evidence="9 10">Ac Nc2</strain>
    </source>
</reference>
<dbReference type="PANTHER" id="PTHR23157">
    <property type="entry name" value="GRIP AND COILED-COIL DOMAIN-CONTAINING PROTEIN 1"/>
    <property type="match status" value="1"/>
</dbReference>
<feature type="coiled-coil region" evidence="6">
    <location>
        <begin position="961"/>
        <end position="1002"/>
    </location>
</feature>
<feature type="domain" description="GRIP" evidence="8">
    <location>
        <begin position="2107"/>
        <end position="2157"/>
    </location>
</feature>
<feature type="coiled-coil region" evidence="6">
    <location>
        <begin position="1"/>
        <end position="49"/>
    </location>
</feature>
<feature type="coiled-coil region" evidence="6">
    <location>
        <begin position="740"/>
        <end position="836"/>
    </location>
</feature>
<evidence type="ECO:0000313" key="10">
    <source>
        <dbReference type="Proteomes" id="UP000053237"/>
    </source>
</evidence>
<dbReference type="PROSITE" id="PS50913">
    <property type="entry name" value="GRIP"/>
    <property type="match status" value="1"/>
</dbReference>
<dbReference type="OrthoDB" id="1926336at2759"/>
<feature type="coiled-coil region" evidence="6">
    <location>
        <begin position="73"/>
        <end position="100"/>
    </location>
</feature>
<dbReference type="EMBL" id="CAIX01000002">
    <property type="protein sequence ID" value="CCI39484.1"/>
    <property type="molecule type" value="Genomic_DNA"/>
</dbReference>
<feature type="coiled-coil region" evidence="6">
    <location>
        <begin position="1654"/>
        <end position="1735"/>
    </location>
</feature>
<feature type="region of interest" description="Disordered" evidence="7">
    <location>
        <begin position="2048"/>
        <end position="2078"/>
    </location>
</feature>
<feature type="coiled-coil region" evidence="6">
    <location>
        <begin position="462"/>
        <end position="539"/>
    </location>
</feature>
<feature type="coiled-coil region" evidence="6">
    <location>
        <begin position="1793"/>
        <end position="1916"/>
    </location>
</feature>
<dbReference type="InterPro" id="IPR051952">
    <property type="entry name" value="Golgi-autophagy_related"/>
</dbReference>
<feature type="coiled-coil region" evidence="6">
    <location>
        <begin position="309"/>
        <end position="396"/>
    </location>
</feature>
<evidence type="ECO:0000256" key="5">
    <source>
        <dbReference type="ARBA" id="ARBA00023136"/>
    </source>
</evidence>
<keyword evidence="5" id="KW-0472">Membrane</keyword>
<organism evidence="9 10">
    <name type="scientific">Albugo candida</name>
    <dbReference type="NCBI Taxonomy" id="65357"/>
    <lineage>
        <taxon>Eukaryota</taxon>
        <taxon>Sar</taxon>
        <taxon>Stramenopiles</taxon>
        <taxon>Oomycota</taxon>
        <taxon>Peronosporomycetes</taxon>
        <taxon>Albuginales</taxon>
        <taxon>Albuginaceae</taxon>
        <taxon>Albugo</taxon>
    </lineage>
</organism>
<protein>
    <recommendedName>
        <fullName evidence="8">GRIP domain-containing protein</fullName>
    </recommendedName>
</protein>
<sequence length="2228" mass="259006">MDNLQEEKVSTDEVVSKLKQENQLLLRKLHDVVRRYRSLQEQYQCLVQETSAQGRENQFVATEASPTKMAASLSEHNSSIKKLEDEKHNLIDELKRVVGTCRAMHKQLQEAREENERLGSPNKPADSMHKSPLQREAGSFRLPILSDHSSDDIVSNGCVNEAVDGSDICGEGSLSEMQTEERDQVNILLQENERLRLALDKEKEKMERNVFVSCEKVSELEKTLEQAILARDSLRESHHDEIASLQQRIDYFTKKENSWDTEKQLMESEHESLKQQLFKGKTHSIALEKELMNFQKVMLEGEERTSNTIHQLQVEKVEYARKIASLEQERDIYALQVSEQQETINEIETKYQTELSRSNQLVNEANENAAGHTKRLNQLEDKLQDAVEAAASLQNKLEVEMRSHTHEKELLTQRFTKEMNSMRLEIEDEHQEKSDKMRKELSTRNAFEEESVLRVCEAERQLQELRQQLDERDSDLQTFSQEKENIVKANAETVKQLREDFDKELEQYREKQRDLEHMEQTLREKLAELKIRSQNASAKESILQQDLIRVEEVLRERESELYDQKSLVSDLQQQLMTERMSVNACKQQLQSQLDRVNELTTEKITSSEEIERLQSELEELITASTLKMQIAENEHQNAMEMLIQKYELELQKEVGNQAVIKTEHGIIVQEREKLLMLREEESDKRQEEMAKVISKYEVQQGILRKEFSDTNARERQSMNVRIHDLTEQLTKANDCYAVSQSRLQERMEAWMEERQAAEKEYEGKLGFIQKEHETRAESVRLELESKNEDEVQALEKKIRELQEEILGFSQTCEKLKAEEQSRINAWTREKEIMQRDLHDHLEATRADLLQQHDDELKKAILMEKDRYKRQLESLKPKYDENEALIARIAELETQLTDTLRLSKSEVENSRKELIENLVVDHERDVGRLRMELVRKHQKDCERMLLTRAELEGHLTQQNLSMKVQQTTLSELRSELNSAKESIQSLQNRIVEVETRSEEDLERVISSQNTLEEDLSRRLQEKAYVVEELEKASKLYEDLYKERIQSLQEAASGAEIRFCNLQDRFLALENDAASKASALDVANVTMKQMNQEIKSMNYKTSLERQAEVELTSQLARALEQFAMSNEEIEALKLRLQSKMGDTGNCKHETLIDSSASTEASDDVTQRTAPRYENIEAHQKHFAKLKARLHETLERVAYLEENRENRVSFQADTKQSDIERQCQASEEDIRLQLNEIFARYKALSEERKELLEILSNPEHESEYDCKSATFDGKTILTKLLSQDRNVEETRARALHLISHHATQTEEQAKVTALQNKLMDDRDRILILIDEEYRKSSSKMNELMKKQDATTRILSVQLIEAQDQATSYAHQIASIETQLQTLPGINQALEESKGVEETELSTREGSPKIDCVSILEEVRENLRNAEEYEAKMSAISKSTERLRERLASATEGIGSSDCKSERFEIEIETLNQNLMIERNEKEDILMQLQKTEKKLVKLTLQNQTLEEKMRDSMEQWQIDVREHQANRIEWSRRQSEVEAIKAENVRMVFEVAKAADVAAVSKMDVEAMECQLKERSNELIAIKNQYKQDQEEHKVLCCELREQAQASSQQRNEDQNRLVSEMALLQEKYEEVKSHCEITSEQLETKNGIITEQKTKIEELAVICKRLKALLNDMKRKHAIDLQNNIDRQQAEMKEALDRAKEKIIQMENQAQMQHEELDEAKCKLEESQQLFRTQQSNHLVRERRRKEEFDTLCRLNDEFSFRLEECDRRAMETFLLQKEEWEVFRAQRKGICVEKEEKEIELVKLQTEIHQSNETQRASAEAQKREHDAMRIERDQMLAKLDKEAQGAEAAREALDSYKKRAHTALKKATKETRESLRDALKRVTEMEEQLMESQARIRSLEEELHAAKKAVECINTKYEEKKLDFISKDEELRSLEDINTRQSEDLRLSQSKEEQITNLERQIEALQLANLTAAEEIKAVQSAHDSDLFHINQIVQAKSDENQALVQELRESKQELTAIQIETSPDPQSEENNHQTAHIECPIAEARDFSDNPKLAGNDPLIAAGTGDDANSDPGQGVQPHLTAISDKYKEEHIESFVVQTKQEVCRKDLNVVNVEYLRNIVIKYLSSQNQSEREHLIPVLATILKFNHEENDKVTKSMTKKAQETSVLGSVMSIFGPQKSLQSPKPLAVPRSIPADMDTPRLHSMEMEEEDEMSLLNPFASREEPLGW</sequence>
<keyword evidence="4 6" id="KW-0175">Coiled coil</keyword>
<keyword evidence="3" id="KW-0963">Cytoplasm</keyword>
<gene>
    <name evidence="9" type="ORF">BN9_002670</name>
</gene>
<feature type="coiled-coil region" evidence="6">
    <location>
        <begin position="1173"/>
        <end position="1200"/>
    </location>
</feature>
<evidence type="ECO:0000256" key="1">
    <source>
        <dbReference type="ARBA" id="ARBA00004184"/>
    </source>
</evidence>
<feature type="coiled-coil region" evidence="6">
    <location>
        <begin position="582"/>
        <end position="623"/>
    </location>
</feature>
<feature type="coiled-coil region" evidence="6">
    <location>
        <begin position="185"/>
        <end position="237"/>
    </location>
</feature>
<dbReference type="InParanoid" id="A0A024FY26"/>
<evidence type="ECO:0000256" key="2">
    <source>
        <dbReference type="ARBA" id="ARBA00004496"/>
    </source>
</evidence>
<feature type="coiled-coil region" evidence="6">
    <location>
        <begin position="1422"/>
        <end position="1512"/>
    </location>
</feature>
<dbReference type="Gene3D" id="1.10.220.60">
    <property type="entry name" value="GRIP domain"/>
    <property type="match status" value="1"/>
</dbReference>
<evidence type="ECO:0000313" key="9">
    <source>
        <dbReference type="EMBL" id="CCI39484.1"/>
    </source>
</evidence>
<evidence type="ECO:0000256" key="7">
    <source>
        <dbReference type="SAM" id="MobiDB-lite"/>
    </source>
</evidence>